<gene>
    <name evidence="1" type="ORF">FY550_16075</name>
</gene>
<dbReference type="PANTHER" id="PTHR42686:SF1">
    <property type="entry name" value="GH17980P-RELATED"/>
    <property type="match status" value="1"/>
</dbReference>
<evidence type="ECO:0000313" key="1">
    <source>
        <dbReference type="EMBL" id="QEL12916.1"/>
    </source>
</evidence>
<reference evidence="1 2" key="1">
    <citation type="submission" date="2019-08" db="EMBL/GenBank/DDBJ databases">
        <title>Complete genome sequence of Kushneria sp. YCWA18, a halophilic phosphate-solubilizing bacterium isolated from Daqiao saltern in China.</title>
        <authorList>
            <person name="Du G.-X."/>
            <person name="Qu L.-Y."/>
        </authorList>
    </citation>
    <scope>NUCLEOTIDE SEQUENCE [LARGE SCALE GENOMIC DNA]</scope>
    <source>
        <strain evidence="1 2">YCWA18</strain>
    </source>
</reference>
<sequence>MSNRREFLTQAAVAAAATTVGTRALAAGNGHHPAGQAPGSGNPALPGKPPLAMDLFPPQHHYGAGGTQLGNMFRVTPDDQAEAMLEAAWKSGTRYFDTSPWYGLGLSERRLGHFLDDKPLEEYVLSTKVGRLLMPDASVDELGIWKGNLNFNYRYDYTAAGVRRSLEDSLQRLGVSKIDLVYIHDLAPSNKDLGDDWKQYLDTALKGAMPELTRMREEGIIGGWGMGVNDIEPSLAAIEHADPDVILQATRYTLLNHQDALSRLFPQSRRAEVPLVIGAPLGSGFLAGSNHWMYSTDIPQGYRQQRDRISRIAHEHGTDLRTAALQFTAAPDVVAATIPGARTAEQAKANHQSMQADIPAEFWQTLKSEGLIAESAPTPG</sequence>
<dbReference type="CDD" id="cd19152">
    <property type="entry name" value="AKR_AKR15A"/>
    <property type="match status" value="1"/>
</dbReference>
<dbReference type="PANTHER" id="PTHR42686">
    <property type="entry name" value="GH17980P-RELATED"/>
    <property type="match status" value="1"/>
</dbReference>
<protein>
    <submittedName>
        <fullName evidence="1">Aldo/keto reductase</fullName>
    </submittedName>
</protein>
<dbReference type="Gene3D" id="3.20.20.100">
    <property type="entry name" value="NADP-dependent oxidoreductase domain"/>
    <property type="match status" value="1"/>
</dbReference>
<proteinExistence type="predicted"/>
<dbReference type="GO" id="GO:0016491">
    <property type="term" value="F:oxidoreductase activity"/>
    <property type="evidence" value="ECO:0007669"/>
    <property type="project" value="InterPro"/>
</dbReference>
<dbReference type="Pfam" id="PF00248">
    <property type="entry name" value="Aldo_ket_red"/>
    <property type="match status" value="1"/>
</dbReference>
<dbReference type="OrthoDB" id="9772407at2"/>
<dbReference type="InterPro" id="IPR006311">
    <property type="entry name" value="TAT_signal"/>
</dbReference>
<name>A0A1S1NN93_9GAMM</name>
<dbReference type="InterPro" id="IPR023210">
    <property type="entry name" value="NADP_OxRdtase_dom"/>
</dbReference>
<dbReference type="SUPFAM" id="SSF51430">
    <property type="entry name" value="NAD(P)-linked oxidoreductase"/>
    <property type="match status" value="1"/>
</dbReference>
<accession>A0A1S1NN93</accession>
<dbReference type="AlphaFoldDB" id="A0A1S1NN93"/>
<dbReference type="InterPro" id="IPR020471">
    <property type="entry name" value="AKR"/>
</dbReference>
<keyword evidence="2" id="KW-1185">Reference proteome</keyword>
<dbReference type="PROSITE" id="PS51318">
    <property type="entry name" value="TAT"/>
    <property type="match status" value="1"/>
</dbReference>
<dbReference type="KEGG" id="kuy:FY550_16075"/>
<dbReference type="InterPro" id="IPR036812">
    <property type="entry name" value="NAD(P)_OxRdtase_dom_sf"/>
</dbReference>
<dbReference type="EMBL" id="CP043420">
    <property type="protein sequence ID" value="QEL12916.1"/>
    <property type="molecule type" value="Genomic_DNA"/>
</dbReference>
<dbReference type="GO" id="GO:0005829">
    <property type="term" value="C:cytosol"/>
    <property type="evidence" value="ECO:0007669"/>
    <property type="project" value="TreeGrafter"/>
</dbReference>
<evidence type="ECO:0000313" key="2">
    <source>
        <dbReference type="Proteomes" id="UP000322553"/>
    </source>
</evidence>
<organism evidence="1 2">
    <name type="scientific">Kushneria phosphatilytica</name>
    <dbReference type="NCBI Taxonomy" id="657387"/>
    <lineage>
        <taxon>Bacteria</taxon>
        <taxon>Pseudomonadati</taxon>
        <taxon>Pseudomonadota</taxon>
        <taxon>Gammaproteobacteria</taxon>
        <taxon>Oceanospirillales</taxon>
        <taxon>Halomonadaceae</taxon>
        <taxon>Kushneria</taxon>
    </lineage>
</organism>
<dbReference type="STRING" id="657387.BH688_12275"/>
<dbReference type="Proteomes" id="UP000322553">
    <property type="component" value="Chromosome"/>
</dbReference>